<evidence type="ECO:0000313" key="3">
    <source>
        <dbReference type="Proteomes" id="UP000320776"/>
    </source>
</evidence>
<protein>
    <submittedName>
        <fullName evidence="2">Uncharacterized protein</fullName>
    </submittedName>
</protein>
<organism evidence="2 3">
    <name type="scientific">Sporomusa termitida</name>
    <dbReference type="NCBI Taxonomy" id="2377"/>
    <lineage>
        <taxon>Bacteria</taxon>
        <taxon>Bacillati</taxon>
        <taxon>Bacillota</taxon>
        <taxon>Negativicutes</taxon>
        <taxon>Selenomonadales</taxon>
        <taxon>Sporomusaceae</taxon>
        <taxon>Sporomusa</taxon>
    </lineage>
</organism>
<name>A0A517DS64_9FIRM</name>
<dbReference type="EMBL" id="CP036259">
    <property type="protein sequence ID" value="QDR80200.1"/>
    <property type="molecule type" value="Genomic_DNA"/>
</dbReference>
<proteinExistence type="predicted"/>
<accession>A0A517DS64</accession>
<evidence type="ECO:0000313" key="2">
    <source>
        <dbReference type="EMBL" id="QDR80200.1"/>
    </source>
</evidence>
<feature type="region of interest" description="Disordered" evidence="1">
    <location>
        <begin position="1"/>
        <end position="20"/>
    </location>
</feature>
<dbReference type="AlphaFoldDB" id="A0A517DS64"/>
<dbReference type="Proteomes" id="UP000320776">
    <property type="component" value="Chromosome"/>
</dbReference>
<keyword evidence="3" id="KW-1185">Reference proteome</keyword>
<sequence>MAVTRAVPGNRRHIHSARGDRMEPKYAATYKFGKSTVHVVAPPPMSEEQKELVLVNLHKAAWTAWNSLPVEERLKINLGVDLTKILQRRLLMLMAE</sequence>
<evidence type="ECO:0000256" key="1">
    <source>
        <dbReference type="SAM" id="MobiDB-lite"/>
    </source>
</evidence>
<gene>
    <name evidence="2" type="ORF">SPTER_15180</name>
</gene>
<dbReference type="KEGG" id="sted:SPTER_15180"/>
<reference evidence="2 3" key="1">
    <citation type="submission" date="2019-02" db="EMBL/GenBank/DDBJ databases">
        <title>Closed genome of Sporomusa termitida DSM 4440.</title>
        <authorList>
            <person name="Poehlein A."/>
            <person name="Daniel R."/>
        </authorList>
    </citation>
    <scope>NUCLEOTIDE SEQUENCE [LARGE SCALE GENOMIC DNA]</scope>
    <source>
        <strain evidence="2 3">DSM 4440</strain>
    </source>
</reference>